<name>A0A6U8JDR1_EMIHU</name>
<dbReference type="InterPro" id="IPR040503">
    <property type="entry name" value="TRHO_N"/>
</dbReference>
<sequence>MLLRPPVRQLALLLSCQFGAARRLPGTGCASLRFVTAAAAIRAAVPVPAPVLSINPKLDATLPYRALAFYAISPIAQPDEAVESHRAFLTERGMVGRVYLCEDGINAQVSGAAEQCAEYRAYCHDQLGPGAAPEPILFKEDPCDELAFPRLRVKHRSLVPSGELLGGGASGRVASLQDRGRDVSPAEWEELLAKADGGGEEGGGGGAPIVLDVRNGYEWDVGRFDGAARPSPDTFAQSDEEAYGLPSDPEERAETPVMMYCTGGIRCEYFGARLRAAGFEKVYKLQGGVQHYGNAHAAAEEAPPRWKGSLFVFDRRNTVPLGGASSEVVGQCVHCGAPTEAFVNCGNIDCNKLHLVCEHCLPRTGGFCCEPCSTAPRRRPPVTSLADLAATQGAPPGQPDPNRLSSVKPHNVGRKEYDADEHGCAPAAGSEVGGS</sequence>
<dbReference type="SMART" id="SM00450">
    <property type="entry name" value="RHOD"/>
    <property type="match status" value="1"/>
</dbReference>
<dbReference type="InterPro" id="IPR022111">
    <property type="entry name" value="Rhodanese_C"/>
</dbReference>
<accession>A0A6U8JDR1</accession>
<dbReference type="SUPFAM" id="SSF52821">
    <property type="entry name" value="Rhodanese/Cell cycle control phosphatase"/>
    <property type="match status" value="1"/>
</dbReference>
<dbReference type="Pfam" id="PF12368">
    <property type="entry name" value="Rhodanese_C"/>
    <property type="match status" value="1"/>
</dbReference>
<feature type="signal peptide" evidence="2">
    <location>
        <begin position="1"/>
        <end position="21"/>
    </location>
</feature>
<dbReference type="InterPro" id="IPR001763">
    <property type="entry name" value="Rhodanese-like_dom"/>
</dbReference>
<dbReference type="Pfam" id="PF17773">
    <property type="entry name" value="UPF0176_N"/>
    <property type="match status" value="1"/>
</dbReference>
<gene>
    <name evidence="4" type="ORF">EHUX00137_LOCUS9828</name>
</gene>
<organism evidence="4">
    <name type="scientific">Emiliania huxleyi</name>
    <name type="common">Coccolithophore</name>
    <name type="synonym">Pontosphaera huxleyi</name>
    <dbReference type="NCBI Taxonomy" id="2903"/>
    <lineage>
        <taxon>Eukaryota</taxon>
        <taxon>Haptista</taxon>
        <taxon>Haptophyta</taxon>
        <taxon>Prymnesiophyceae</taxon>
        <taxon>Isochrysidales</taxon>
        <taxon>Noelaerhabdaceae</taxon>
        <taxon>Emiliania</taxon>
    </lineage>
</organism>
<keyword evidence="2" id="KW-0732">Signal</keyword>
<dbReference type="PROSITE" id="PS50206">
    <property type="entry name" value="RHODANESE_3"/>
    <property type="match status" value="1"/>
</dbReference>
<evidence type="ECO:0000313" key="4">
    <source>
        <dbReference type="EMBL" id="CAE0537680.1"/>
    </source>
</evidence>
<evidence type="ECO:0000256" key="2">
    <source>
        <dbReference type="SAM" id="SignalP"/>
    </source>
</evidence>
<dbReference type="PANTHER" id="PTHR43268:SF3">
    <property type="entry name" value="RHODANESE-LIKE DOMAIN-CONTAINING PROTEIN 7-RELATED"/>
    <property type="match status" value="1"/>
</dbReference>
<dbReference type="Pfam" id="PF00581">
    <property type="entry name" value="Rhodanese"/>
    <property type="match status" value="1"/>
</dbReference>
<feature type="region of interest" description="Disordered" evidence="1">
    <location>
        <begin position="389"/>
        <end position="435"/>
    </location>
</feature>
<feature type="region of interest" description="Disordered" evidence="1">
    <location>
        <begin position="228"/>
        <end position="249"/>
    </location>
</feature>
<dbReference type="Gene3D" id="3.40.250.10">
    <property type="entry name" value="Rhodanese-like domain"/>
    <property type="match status" value="1"/>
</dbReference>
<dbReference type="InterPro" id="IPR036873">
    <property type="entry name" value="Rhodanese-like_dom_sf"/>
</dbReference>
<evidence type="ECO:0000259" key="3">
    <source>
        <dbReference type="PROSITE" id="PS50206"/>
    </source>
</evidence>
<evidence type="ECO:0000256" key="1">
    <source>
        <dbReference type="SAM" id="MobiDB-lite"/>
    </source>
</evidence>
<proteinExistence type="predicted"/>
<dbReference type="Gene3D" id="3.30.70.100">
    <property type="match status" value="1"/>
</dbReference>
<protein>
    <recommendedName>
        <fullName evidence="3">Rhodanese domain-containing protein</fullName>
    </recommendedName>
</protein>
<feature type="compositionally biased region" description="Basic and acidic residues" evidence="1">
    <location>
        <begin position="413"/>
        <end position="423"/>
    </location>
</feature>
<feature type="chain" id="PRO_5030160566" description="Rhodanese domain-containing protein" evidence="2">
    <location>
        <begin position="22"/>
        <end position="435"/>
    </location>
</feature>
<dbReference type="AlphaFoldDB" id="A0A6U8JDR1"/>
<dbReference type="EMBL" id="HBIR01013371">
    <property type="protein sequence ID" value="CAE0537680.1"/>
    <property type="molecule type" value="Transcribed_RNA"/>
</dbReference>
<dbReference type="InterPro" id="IPR020936">
    <property type="entry name" value="TrhO"/>
</dbReference>
<dbReference type="PANTHER" id="PTHR43268">
    <property type="entry name" value="THIOSULFATE SULFURTRANSFERASE/RHODANESE-LIKE DOMAIN-CONTAINING PROTEIN 2"/>
    <property type="match status" value="1"/>
</dbReference>
<feature type="domain" description="Rhodanese" evidence="3">
    <location>
        <begin position="204"/>
        <end position="301"/>
    </location>
</feature>
<reference evidence="4" key="1">
    <citation type="submission" date="2021-01" db="EMBL/GenBank/DDBJ databases">
        <authorList>
            <person name="Corre E."/>
            <person name="Pelletier E."/>
            <person name="Niang G."/>
            <person name="Scheremetjew M."/>
            <person name="Finn R."/>
            <person name="Kale V."/>
            <person name="Holt S."/>
            <person name="Cochrane G."/>
            <person name="Meng A."/>
            <person name="Brown T."/>
            <person name="Cohen L."/>
        </authorList>
    </citation>
    <scope>NUCLEOTIDE SEQUENCE</scope>
    <source>
        <strain evidence="4">379</strain>
    </source>
</reference>